<name>A0ABR2AFC6_9ROSI</name>
<sequence length="336" mass="37129">MDLELADRSIAIVPAAIPISQSEITTTTPAILQAPSLVSALPSYKDTFLGDIQANTPVDVEIIEEEDIDLLDSDVTRSLIDGIISIEFSERVQSLAVKSLDNTVVLKLLDRRIGYNTLRTRLYDLWKPLQAFRLMDIENDYYLVVEYESLPTICFECGKYGNVRDICLLVLNSVSDLALPLSTQVIDPPAQQFAKPFGPWMLVKRRGRKSIRKETKPPNDKFRVGIEGSRFNLIFDVDGEETLAASKEQSILPSSSPAIPTPVSACVPASPREVPNQGMDFEVPIDNVNVDIAAPRNLGKKPVVPRPLRSTISPSVSPPKSSVSPSVRKSHEKRVH</sequence>
<protein>
    <recommendedName>
        <fullName evidence="4">DUF4283 domain-containing protein</fullName>
    </recommendedName>
</protein>
<accession>A0ABR2AFC6</accession>
<evidence type="ECO:0008006" key="4">
    <source>
        <dbReference type="Google" id="ProtNLM"/>
    </source>
</evidence>
<feature type="compositionally biased region" description="Low complexity" evidence="1">
    <location>
        <begin position="313"/>
        <end position="327"/>
    </location>
</feature>
<keyword evidence="3" id="KW-1185">Reference proteome</keyword>
<evidence type="ECO:0000256" key="1">
    <source>
        <dbReference type="SAM" id="MobiDB-lite"/>
    </source>
</evidence>
<evidence type="ECO:0000313" key="3">
    <source>
        <dbReference type="Proteomes" id="UP001472677"/>
    </source>
</evidence>
<reference evidence="2 3" key="1">
    <citation type="journal article" date="2024" name="G3 (Bethesda)">
        <title>Genome assembly of Hibiscus sabdariffa L. provides insights into metabolisms of medicinal natural products.</title>
        <authorList>
            <person name="Kim T."/>
        </authorList>
    </citation>
    <scope>NUCLEOTIDE SEQUENCE [LARGE SCALE GENOMIC DNA]</scope>
    <source>
        <strain evidence="2">TK-2024</strain>
        <tissue evidence="2">Old leaves</tissue>
    </source>
</reference>
<comment type="caution">
    <text evidence="2">The sequence shown here is derived from an EMBL/GenBank/DDBJ whole genome shotgun (WGS) entry which is preliminary data.</text>
</comment>
<evidence type="ECO:0000313" key="2">
    <source>
        <dbReference type="EMBL" id="KAK8491421.1"/>
    </source>
</evidence>
<organism evidence="2 3">
    <name type="scientific">Hibiscus sabdariffa</name>
    <name type="common">roselle</name>
    <dbReference type="NCBI Taxonomy" id="183260"/>
    <lineage>
        <taxon>Eukaryota</taxon>
        <taxon>Viridiplantae</taxon>
        <taxon>Streptophyta</taxon>
        <taxon>Embryophyta</taxon>
        <taxon>Tracheophyta</taxon>
        <taxon>Spermatophyta</taxon>
        <taxon>Magnoliopsida</taxon>
        <taxon>eudicotyledons</taxon>
        <taxon>Gunneridae</taxon>
        <taxon>Pentapetalae</taxon>
        <taxon>rosids</taxon>
        <taxon>malvids</taxon>
        <taxon>Malvales</taxon>
        <taxon>Malvaceae</taxon>
        <taxon>Malvoideae</taxon>
        <taxon>Hibiscus</taxon>
    </lineage>
</organism>
<dbReference type="EMBL" id="JBBPBM010000785">
    <property type="protein sequence ID" value="KAK8491421.1"/>
    <property type="molecule type" value="Genomic_DNA"/>
</dbReference>
<feature type="region of interest" description="Disordered" evidence="1">
    <location>
        <begin position="294"/>
        <end position="336"/>
    </location>
</feature>
<dbReference type="Proteomes" id="UP001472677">
    <property type="component" value="Unassembled WGS sequence"/>
</dbReference>
<proteinExistence type="predicted"/>
<gene>
    <name evidence="2" type="ORF">V6N12_019355</name>
</gene>